<keyword evidence="1" id="KW-1133">Transmembrane helix</keyword>
<accession>A0A4R5DDI4</accession>
<sequence>MEEKVSTARVALKYGVLGSVVIMIYTTIINVSGLSQNKFLPMLSFVFMIVIMVMGMKEYREQNKGFMSYGEGLGLGTLLSAVMGFLSSMFTMFYIRFIDPTILTQGLDKVRADFEAKGMDDAKIDEAMAFSQKFMSPGIMFAMGVFGYIFMGFIISLVLSAILRREKPVFE</sequence>
<dbReference type="Pfam" id="PF13858">
    <property type="entry name" value="DUF4199"/>
    <property type="match status" value="1"/>
</dbReference>
<name>A0A4R5DDI4_9BACT</name>
<feature type="transmembrane region" description="Helical" evidence="1">
    <location>
        <begin position="138"/>
        <end position="163"/>
    </location>
</feature>
<keyword evidence="1" id="KW-0812">Transmembrane</keyword>
<protein>
    <submittedName>
        <fullName evidence="2">DUF4199 domain-containing protein</fullName>
    </submittedName>
</protein>
<reference evidence="2 3" key="1">
    <citation type="submission" date="2019-03" db="EMBL/GenBank/DDBJ databases">
        <title>Dyadobacter AR-3-6 sp. nov., isolated from arctic soil.</title>
        <authorList>
            <person name="Chaudhary D.K."/>
        </authorList>
    </citation>
    <scope>NUCLEOTIDE SEQUENCE [LARGE SCALE GENOMIC DNA]</scope>
    <source>
        <strain evidence="2 3">AR-3-6</strain>
    </source>
</reference>
<evidence type="ECO:0000313" key="3">
    <source>
        <dbReference type="Proteomes" id="UP000294850"/>
    </source>
</evidence>
<feature type="transmembrane region" description="Helical" evidence="1">
    <location>
        <begin position="12"/>
        <end position="33"/>
    </location>
</feature>
<dbReference type="EMBL" id="SMFL01000013">
    <property type="protein sequence ID" value="TDE11107.1"/>
    <property type="molecule type" value="Genomic_DNA"/>
</dbReference>
<proteinExistence type="predicted"/>
<comment type="caution">
    <text evidence="2">The sequence shown here is derived from an EMBL/GenBank/DDBJ whole genome shotgun (WGS) entry which is preliminary data.</text>
</comment>
<dbReference type="OrthoDB" id="1122768at2"/>
<evidence type="ECO:0000256" key="1">
    <source>
        <dbReference type="SAM" id="Phobius"/>
    </source>
</evidence>
<keyword evidence="3" id="KW-1185">Reference proteome</keyword>
<organism evidence="2 3">
    <name type="scientific">Dyadobacter psychrotolerans</name>
    <dbReference type="NCBI Taxonomy" id="2541721"/>
    <lineage>
        <taxon>Bacteria</taxon>
        <taxon>Pseudomonadati</taxon>
        <taxon>Bacteroidota</taxon>
        <taxon>Cytophagia</taxon>
        <taxon>Cytophagales</taxon>
        <taxon>Spirosomataceae</taxon>
        <taxon>Dyadobacter</taxon>
    </lineage>
</organism>
<dbReference type="AlphaFoldDB" id="A0A4R5DDI4"/>
<dbReference type="Proteomes" id="UP000294850">
    <property type="component" value="Unassembled WGS sequence"/>
</dbReference>
<dbReference type="InterPro" id="IPR025250">
    <property type="entry name" value="DUF4199"/>
</dbReference>
<dbReference type="RefSeq" id="WP_131961367.1">
    <property type="nucleotide sequence ID" value="NZ_SMFL01000013.1"/>
</dbReference>
<keyword evidence="1" id="KW-0472">Membrane</keyword>
<gene>
    <name evidence="2" type="ORF">E0F88_26805</name>
</gene>
<evidence type="ECO:0000313" key="2">
    <source>
        <dbReference type="EMBL" id="TDE11107.1"/>
    </source>
</evidence>
<feature type="transmembrane region" description="Helical" evidence="1">
    <location>
        <begin position="39"/>
        <end position="56"/>
    </location>
</feature>
<feature type="transmembrane region" description="Helical" evidence="1">
    <location>
        <begin position="77"/>
        <end position="97"/>
    </location>
</feature>